<feature type="domain" description="Pseudouridine synthase II N-terminal" evidence="6">
    <location>
        <begin position="49"/>
        <end position="201"/>
    </location>
</feature>
<dbReference type="InterPro" id="IPR014780">
    <property type="entry name" value="tRNA_psdUridine_synth_TruB"/>
</dbReference>
<dbReference type="InterPro" id="IPR015225">
    <property type="entry name" value="tRNA_psdUridine_synth_fam2_C"/>
</dbReference>
<dbReference type="EMBL" id="VCQV01000028">
    <property type="protein sequence ID" value="TWP34393.1"/>
    <property type="molecule type" value="Genomic_DNA"/>
</dbReference>
<dbReference type="GO" id="GO:0003723">
    <property type="term" value="F:RNA binding"/>
    <property type="evidence" value="ECO:0007669"/>
    <property type="project" value="InterPro"/>
</dbReference>
<dbReference type="PANTHER" id="PTHR13767">
    <property type="entry name" value="TRNA-PSEUDOURIDINE SYNTHASE"/>
    <property type="match status" value="1"/>
</dbReference>
<dbReference type="SUPFAM" id="SSF55120">
    <property type="entry name" value="Pseudouridine synthase"/>
    <property type="match status" value="1"/>
</dbReference>
<gene>
    <name evidence="5 9" type="primary">truB</name>
    <name evidence="9" type="ORF">FGL98_17625</name>
</gene>
<dbReference type="GO" id="GO:0160148">
    <property type="term" value="F:tRNA pseudouridine(55) synthase activity"/>
    <property type="evidence" value="ECO:0007669"/>
    <property type="project" value="UniProtKB-EC"/>
</dbReference>
<dbReference type="CDD" id="cd02573">
    <property type="entry name" value="PseudoU_synth_EcTruB"/>
    <property type="match status" value="1"/>
</dbReference>
<dbReference type="InterPro" id="IPR020103">
    <property type="entry name" value="PsdUridine_synth_cat_dom_sf"/>
</dbReference>
<keyword evidence="4 5" id="KW-0413">Isomerase</keyword>
<dbReference type="InterPro" id="IPR002501">
    <property type="entry name" value="PsdUridine_synth_N"/>
</dbReference>
<dbReference type="NCBIfam" id="TIGR00431">
    <property type="entry name" value="TruB"/>
    <property type="match status" value="1"/>
</dbReference>
<evidence type="ECO:0000313" key="10">
    <source>
        <dbReference type="Proteomes" id="UP000320244"/>
    </source>
</evidence>
<dbReference type="Pfam" id="PF16198">
    <property type="entry name" value="TruB_C_2"/>
    <property type="match status" value="1"/>
</dbReference>
<organism evidence="9 10">
    <name type="scientific">Leekyejoonella antrihumi</name>
    <dbReference type="NCBI Taxonomy" id="1660198"/>
    <lineage>
        <taxon>Bacteria</taxon>
        <taxon>Bacillati</taxon>
        <taxon>Actinomycetota</taxon>
        <taxon>Actinomycetes</taxon>
        <taxon>Micrococcales</taxon>
        <taxon>Dermacoccaceae</taxon>
        <taxon>Leekyejoonella</taxon>
    </lineage>
</organism>
<dbReference type="OrthoDB" id="9802309at2"/>
<dbReference type="InterPro" id="IPR032819">
    <property type="entry name" value="TruB_C"/>
</dbReference>
<dbReference type="Pfam" id="PF01509">
    <property type="entry name" value="TruB_N"/>
    <property type="match status" value="1"/>
</dbReference>
<dbReference type="HAMAP" id="MF_01080">
    <property type="entry name" value="TruB_bact"/>
    <property type="match status" value="1"/>
</dbReference>
<comment type="similarity">
    <text evidence="2 5">Belongs to the pseudouridine synthase TruB family. Type 1 subfamily.</text>
</comment>
<dbReference type="EC" id="5.4.99.25" evidence="5"/>
<dbReference type="AlphaFoldDB" id="A0A563DWT7"/>
<proteinExistence type="inferred from homology"/>
<protein>
    <recommendedName>
        <fullName evidence="5">tRNA pseudouridine synthase B</fullName>
        <ecNumber evidence="5">5.4.99.25</ecNumber>
    </recommendedName>
    <alternativeName>
        <fullName evidence="5">tRNA pseudouridine(55) synthase</fullName>
        <shortName evidence="5">Psi55 synthase</shortName>
    </alternativeName>
    <alternativeName>
        <fullName evidence="5">tRNA pseudouridylate synthase</fullName>
    </alternativeName>
    <alternativeName>
        <fullName evidence="5">tRNA-uridine isomerase</fullName>
    </alternativeName>
</protein>
<reference evidence="9 10" key="2">
    <citation type="submission" date="2019-08" db="EMBL/GenBank/DDBJ databases">
        <title>Jejuicoccus antrihumi gen. nov., sp. nov., a new member of the family Dermacoccaceae isolated from a cave.</title>
        <authorList>
            <person name="Schumann P."/>
            <person name="Kim I.S."/>
        </authorList>
    </citation>
    <scope>NUCLEOTIDE SEQUENCE [LARGE SCALE GENOMIC DNA]</scope>
    <source>
        <strain evidence="9 10">C5-26</strain>
    </source>
</reference>
<comment type="caution">
    <text evidence="9">The sequence shown here is derived from an EMBL/GenBank/DDBJ whole genome shotgun (WGS) entry which is preliminary data.</text>
</comment>
<feature type="domain" description="tRNA pseudouridylate synthase B C-terminal" evidence="8">
    <location>
        <begin position="202"/>
        <end position="242"/>
    </location>
</feature>
<dbReference type="GO" id="GO:0031119">
    <property type="term" value="P:tRNA pseudouridine synthesis"/>
    <property type="evidence" value="ECO:0007669"/>
    <property type="project" value="UniProtKB-UniRule"/>
</dbReference>
<evidence type="ECO:0000313" key="9">
    <source>
        <dbReference type="EMBL" id="TWP34393.1"/>
    </source>
</evidence>
<sequence>MRSWPDRPAVPATRVTKIPTRSPDSVRDGLLIVDKPAGWTSHDVVGRARRLAHTRRVGHAGTLDPMATGVLVLGIGRATKLLTYLVGCDKAYTATIRLGQSTVTDDAEGEITGEYDVSDLRDDAILGEVGRLTGDVQQVPSSVSAIKIGGKRSYARVRGGEDVTLPARAVRVERFQVVARRDHDGVSDLEVEVEVSSGTYVRALARDLGAALGVGGHLTALRRTRVGTFTLDAARPLEELCALELEELPVLPMGAAAGRQLAVRVVSEQEAVDLRHGKRLAPAGASPEPVAALSEDGELIAILDEGEHEARSRVVFPERP</sequence>
<evidence type="ECO:0000259" key="8">
    <source>
        <dbReference type="Pfam" id="PF16198"/>
    </source>
</evidence>
<feature type="domain" description="tRNA pseudouridine synthase II TruB subfamily 2 C-terminal" evidence="7">
    <location>
        <begin position="262"/>
        <end position="317"/>
    </location>
</feature>
<dbReference type="InterPro" id="IPR015947">
    <property type="entry name" value="PUA-like_sf"/>
</dbReference>
<dbReference type="SUPFAM" id="SSF88697">
    <property type="entry name" value="PUA domain-like"/>
    <property type="match status" value="1"/>
</dbReference>
<evidence type="ECO:0000256" key="2">
    <source>
        <dbReference type="ARBA" id="ARBA00005642"/>
    </source>
</evidence>
<dbReference type="Gene3D" id="3.30.2350.10">
    <property type="entry name" value="Pseudouridine synthase"/>
    <property type="match status" value="1"/>
</dbReference>
<dbReference type="Gene3D" id="2.30.130.10">
    <property type="entry name" value="PUA domain"/>
    <property type="match status" value="1"/>
</dbReference>
<evidence type="ECO:0000259" key="6">
    <source>
        <dbReference type="Pfam" id="PF01509"/>
    </source>
</evidence>
<feature type="active site" description="Nucleophile" evidence="5">
    <location>
        <position position="64"/>
    </location>
</feature>
<reference evidence="9 10" key="1">
    <citation type="submission" date="2019-05" db="EMBL/GenBank/DDBJ databases">
        <authorList>
            <person name="Lee S.D."/>
        </authorList>
    </citation>
    <scope>NUCLEOTIDE SEQUENCE [LARGE SCALE GENOMIC DNA]</scope>
    <source>
        <strain evidence="9 10">C5-26</strain>
    </source>
</reference>
<dbReference type="Proteomes" id="UP000320244">
    <property type="component" value="Unassembled WGS sequence"/>
</dbReference>
<dbReference type="InterPro" id="IPR036974">
    <property type="entry name" value="PUA_sf"/>
</dbReference>
<evidence type="ECO:0000256" key="4">
    <source>
        <dbReference type="ARBA" id="ARBA00023235"/>
    </source>
</evidence>
<accession>A0A563DWT7</accession>
<evidence type="ECO:0000256" key="1">
    <source>
        <dbReference type="ARBA" id="ARBA00000385"/>
    </source>
</evidence>
<evidence type="ECO:0000256" key="3">
    <source>
        <dbReference type="ARBA" id="ARBA00022694"/>
    </source>
</evidence>
<dbReference type="PANTHER" id="PTHR13767:SF2">
    <property type="entry name" value="PSEUDOURIDYLATE SYNTHASE TRUB1"/>
    <property type="match status" value="1"/>
</dbReference>
<dbReference type="GO" id="GO:1990481">
    <property type="term" value="P:mRNA pseudouridine synthesis"/>
    <property type="evidence" value="ECO:0007669"/>
    <property type="project" value="TreeGrafter"/>
</dbReference>
<evidence type="ECO:0000259" key="7">
    <source>
        <dbReference type="Pfam" id="PF09142"/>
    </source>
</evidence>
<comment type="catalytic activity">
    <reaction evidence="1 5">
        <text>uridine(55) in tRNA = pseudouridine(55) in tRNA</text>
        <dbReference type="Rhea" id="RHEA:42532"/>
        <dbReference type="Rhea" id="RHEA-COMP:10101"/>
        <dbReference type="Rhea" id="RHEA-COMP:10102"/>
        <dbReference type="ChEBI" id="CHEBI:65314"/>
        <dbReference type="ChEBI" id="CHEBI:65315"/>
        <dbReference type="EC" id="5.4.99.25"/>
    </reaction>
</comment>
<name>A0A563DWT7_9MICO</name>
<keyword evidence="3 5" id="KW-0819">tRNA processing</keyword>
<evidence type="ECO:0000256" key="5">
    <source>
        <dbReference type="HAMAP-Rule" id="MF_01080"/>
    </source>
</evidence>
<keyword evidence="10" id="KW-1185">Reference proteome</keyword>
<comment type="function">
    <text evidence="5">Responsible for synthesis of pseudouridine from uracil-55 in the psi GC loop of transfer RNAs.</text>
</comment>
<dbReference type="Pfam" id="PF09142">
    <property type="entry name" value="TruB_C"/>
    <property type="match status" value="1"/>
</dbReference>